<reference evidence="2 3" key="1">
    <citation type="submission" date="2018-11" db="EMBL/GenBank/DDBJ databases">
        <title>Novel bacteria species description.</title>
        <authorList>
            <person name="Han J.-H."/>
        </authorList>
    </citation>
    <scope>NUCLEOTIDE SEQUENCE [LARGE SCALE GENOMIC DNA]</scope>
    <source>
        <strain evidence="2 3">KCTC23259</strain>
    </source>
</reference>
<comment type="caution">
    <text evidence="2">The sequence shown here is derived from an EMBL/GenBank/DDBJ whole genome shotgun (WGS) entry which is preliminary data.</text>
</comment>
<dbReference type="Proteomes" id="UP001204144">
    <property type="component" value="Unassembled WGS sequence"/>
</dbReference>
<proteinExistence type="predicted"/>
<evidence type="ECO:0000313" key="3">
    <source>
        <dbReference type="Proteomes" id="UP001204144"/>
    </source>
</evidence>
<name>A0AAE3KVL3_9BACT</name>
<dbReference type="EMBL" id="RJUF01000195">
    <property type="protein sequence ID" value="MCP9766194.1"/>
    <property type="molecule type" value="Genomic_DNA"/>
</dbReference>
<gene>
    <name evidence="1" type="ORF">EGI31_12910</name>
    <name evidence="2" type="ORF">EGI31_24920</name>
</gene>
<accession>A0AAE3KVL3</accession>
<organism evidence="2 3">
    <name type="scientific">Lacihabitans soyangensis</name>
    <dbReference type="NCBI Taxonomy" id="869394"/>
    <lineage>
        <taxon>Bacteria</taxon>
        <taxon>Pseudomonadati</taxon>
        <taxon>Bacteroidota</taxon>
        <taxon>Cytophagia</taxon>
        <taxon>Cytophagales</taxon>
        <taxon>Leadbetterellaceae</taxon>
        <taxon>Lacihabitans</taxon>
    </lineage>
</organism>
<evidence type="ECO:0000313" key="1">
    <source>
        <dbReference type="EMBL" id="MCP9763855.1"/>
    </source>
</evidence>
<protein>
    <submittedName>
        <fullName evidence="2">Uncharacterized protein</fullName>
    </submittedName>
</protein>
<keyword evidence="3" id="KW-1185">Reference proteome</keyword>
<dbReference type="AlphaFoldDB" id="A0AAE3KVL3"/>
<sequence>MNGIGLSFGQPYFFKPKWKGVEQLINKLRIKNQKTPRNILDKNILNRLKITPYILNYPKN</sequence>
<dbReference type="EMBL" id="RJUF01000043">
    <property type="protein sequence ID" value="MCP9763855.1"/>
    <property type="molecule type" value="Genomic_DNA"/>
</dbReference>
<evidence type="ECO:0000313" key="2">
    <source>
        <dbReference type="EMBL" id="MCP9766194.1"/>
    </source>
</evidence>